<dbReference type="RefSeq" id="XP_020081702.1">
    <property type="nucleotide sequence ID" value="XM_020226113.1"/>
</dbReference>
<dbReference type="GO" id="GO:0003723">
    <property type="term" value="F:RNA binding"/>
    <property type="evidence" value="ECO:0007669"/>
    <property type="project" value="UniProtKB-KW"/>
</dbReference>
<feature type="domain" description="CCHC-type" evidence="16">
    <location>
        <begin position="247"/>
        <end position="263"/>
    </location>
</feature>
<dbReference type="InterPro" id="IPR043502">
    <property type="entry name" value="DNA/RNA_pol_sf"/>
</dbReference>
<feature type="compositionally biased region" description="Basic and acidic residues" evidence="15">
    <location>
        <begin position="183"/>
        <end position="195"/>
    </location>
</feature>
<dbReference type="PROSITE" id="PS50994">
    <property type="entry name" value="INTEGRASE"/>
    <property type="match status" value="1"/>
</dbReference>
<dbReference type="InterPro" id="IPR056924">
    <property type="entry name" value="SH3_Tf2-1"/>
</dbReference>
<evidence type="ECO:0000256" key="11">
    <source>
        <dbReference type="ARBA" id="ARBA00022918"/>
    </source>
</evidence>
<evidence type="ECO:0000256" key="1">
    <source>
        <dbReference type="ARBA" id="ARBA00022670"/>
    </source>
</evidence>
<keyword evidence="8" id="KW-0460">Magnesium</keyword>
<keyword evidence="13" id="KW-0511">Multifunctional enzyme</keyword>
<evidence type="ECO:0000256" key="15">
    <source>
        <dbReference type="SAM" id="MobiDB-lite"/>
    </source>
</evidence>
<sequence length="1300" mass="148913">MRFVKVLEAFMRFNPPMFDGKEADPWVLETWFTAMEALFEDIYTLERDKVPLAAHCFEKDAQIWWQKTKKKRASHLPPLTWEEFQEMLFMEYFPDSDKRKMKEDFRKLRQGNRSVREYEREFTHLVNCVPGMVHTDRDRAEYFERGLRPDIFRTVNALKLKTFEEVLDRALWIERGNAIARDERESFERDREREKGKKRTTSGAGGQSSSKRPPRYPRSQSRYQGPPRCVICGGNHRPSACSQREGKCYKCGQPGHMIRDCPRGASSAPSTASVQSPSRQRSGLPPAMSAGRSFVPRQYEPPRPAPSTRTDAPRPTPSGRVFAAQAEEPAVVDDVVAGIVLLYGTRSRALFDTGASHSFISSSFAKTHDIEISDSADAWWVYAPEHIFSVHKVCVACPVQVGDWIMPADLLVLSRMKGFDVILGMDWLAKYYATIDCESKVITFREPGEKEVVYRACKSSLFALTVSSTRARKLISSGCAAYLATVVETQKELPALSDIPVVREFPDVFPADVSPWGAPVLFVKKKDGTLRLCVDYRELNKITIKNKYPLPRIDDLFDQLQGSRVYSKIDLQSGYHQLKIKPEDVHKTAFRTRYAFMDLMNRIFKPLLDQCVVVFIDDILIFSRSNEEHEKHLRTVMQILREKQLYAKLKKCEFWLREVAFLGHVISEGGVAVDPKKVEAIKDWPRPTTVPEIRSFLGLAGYYRRFVEGFAKITTPLTRLTHKGTKYVWSEECDRSFQELKERLTSTPILALPISGESFVIYSDASYSGLGSQEPEVFIHPERAEYATTPVANVVADALSRKSVENLAMMITHQPSLQNEMRRFDLEVVAPDVPAILAALVVQPTLLERIKERQSLDPNLQKVRCEVESGQGDDFTVGSDGALRFRNRLCVPKDEEIQRAILQEAHQSPYSDVGQFVAQCLTCQQVKAERRFPAGKLQSLPIPVWKWENIAMDFIIGLPRSQAGHDTIWVIVDRLTKSAYFLPIHATWSGDKLAQVYLDEIVRLHGVPTSIVSDRDPRFTSHFWRSLQDALGTRLDFSTAFHPQTDGQSERTIQILEDMLRACVLDFRGSWHDSLAMAEFAYNNSYQGSIAMAPFEALYGRKCRSPIHWSEVGERMVLGPDVLQEAEEKVHLVRQRLLTAQSRQQSYANKRRKNLEFAVGDKVFLKVSPMRGIKRFGVRGKLSPRYIGPYEILERVGAVAYRLALPPKFEGIHNVFHVSNLRKYVHHSGHVMEYEPVDLQEDMTYEEYPVYILDREVRELRNRTIPYVKVQWSNHSGREATWELEAAMRESYPHLFDQEN</sequence>
<dbReference type="SUPFAM" id="SSF56672">
    <property type="entry name" value="DNA/RNA polymerases"/>
    <property type="match status" value="1"/>
</dbReference>
<evidence type="ECO:0000313" key="18">
    <source>
        <dbReference type="Proteomes" id="UP000515123"/>
    </source>
</evidence>
<dbReference type="Gene3D" id="3.30.420.10">
    <property type="entry name" value="Ribonuclease H-like superfamily/Ribonuclease H"/>
    <property type="match status" value="1"/>
</dbReference>
<evidence type="ECO:0000256" key="10">
    <source>
        <dbReference type="ARBA" id="ARBA00022908"/>
    </source>
</evidence>
<dbReference type="InterPro" id="IPR012337">
    <property type="entry name" value="RNaseH-like_sf"/>
</dbReference>
<dbReference type="CDD" id="cd01647">
    <property type="entry name" value="RT_LTR"/>
    <property type="match status" value="1"/>
</dbReference>
<evidence type="ECO:0000256" key="13">
    <source>
        <dbReference type="ARBA" id="ARBA00023268"/>
    </source>
</evidence>
<dbReference type="GO" id="GO:0015074">
    <property type="term" value="P:DNA integration"/>
    <property type="evidence" value="ECO:0007669"/>
    <property type="project" value="UniProtKB-KW"/>
</dbReference>
<dbReference type="InterPro" id="IPR036397">
    <property type="entry name" value="RNaseH_sf"/>
</dbReference>
<dbReference type="InterPro" id="IPR036875">
    <property type="entry name" value="Znf_CCHC_sf"/>
</dbReference>
<evidence type="ECO:0000256" key="9">
    <source>
        <dbReference type="ARBA" id="ARBA00022884"/>
    </source>
</evidence>
<dbReference type="SUPFAM" id="SSF54160">
    <property type="entry name" value="Chromo domain-like"/>
    <property type="match status" value="1"/>
</dbReference>
<keyword evidence="11" id="KW-0695">RNA-directed DNA polymerase</keyword>
<evidence type="ECO:0000259" key="17">
    <source>
        <dbReference type="PROSITE" id="PS50994"/>
    </source>
</evidence>
<dbReference type="GO" id="GO:0003677">
    <property type="term" value="F:DNA binding"/>
    <property type="evidence" value="ECO:0007669"/>
    <property type="project" value="UniProtKB-KW"/>
</dbReference>
<dbReference type="Pfam" id="PF00098">
    <property type="entry name" value="zf-CCHC"/>
    <property type="match status" value="1"/>
</dbReference>
<dbReference type="Proteomes" id="UP000515123">
    <property type="component" value="Unplaced"/>
</dbReference>
<dbReference type="Pfam" id="PF17919">
    <property type="entry name" value="RT_RNaseH_2"/>
    <property type="match status" value="1"/>
</dbReference>
<gene>
    <name evidence="19" type="primary">LOC109705381</name>
</gene>
<keyword evidence="1" id="KW-0645">Protease</keyword>
<dbReference type="Pfam" id="PF24626">
    <property type="entry name" value="SH3_Tf2-1"/>
    <property type="match status" value="1"/>
</dbReference>
<evidence type="ECO:0000259" key="16">
    <source>
        <dbReference type="PROSITE" id="PS50158"/>
    </source>
</evidence>
<accession>A0A6P5EEJ4</accession>
<evidence type="ECO:0000313" key="19">
    <source>
        <dbReference type="RefSeq" id="XP_020081702.1"/>
    </source>
</evidence>
<feature type="region of interest" description="Disordered" evidence="15">
    <location>
        <begin position="262"/>
        <end position="319"/>
    </location>
</feature>
<dbReference type="Gene3D" id="2.40.70.10">
    <property type="entry name" value="Acid Proteases"/>
    <property type="match status" value="1"/>
</dbReference>
<keyword evidence="9" id="KW-0694">RNA-binding</keyword>
<dbReference type="InterPro" id="IPR000477">
    <property type="entry name" value="RT_dom"/>
</dbReference>
<evidence type="ECO:0000256" key="8">
    <source>
        <dbReference type="ARBA" id="ARBA00022842"/>
    </source>
</evidence>
<dbReference type="InterPro" id="IPR021109">
    <property type="entry name" value="Peptidase_aspartic_dom_sf"/>
</dbReference>
<feature type="region of interest" description="Disordered" evidence="15">
    <location>
        <begin position="183"/>
        <end position="225"/>
    </location>
</feature>
<protein>
    <submittedName>
        <fullName evidence="19">Uncharacterized protein LOC109705381</fullName>
    </submittedName>
</protein>
<evidence type="ECO:0000256" key="12">
    <source>
        <dbReference type="ARBA" id="ARBA00023125"/>
    </source>
</evidence>
<evidence type="ECO:0000256" key="3">
    <source>
        <dbReference type="ARBA" id="ARBA00022695"/>
    </source>
</evidence>
<keyword evidence="7" id="KW-0378">Hydrolase</keyword>
<keyword evidence="14" id="KW-0862">Zinc</keyword>
<evidence type="ECO:0000256" key="7">
    <source>
        <dbReference type="ARBA" id="ARBA00022801"/>
    </source>
</evidence>
<keyword evidence="2" id="KW-0808">Transferase</keyword>
<keyword evidence="10" id="KW-0229">DNA integration</keyword>
<dbReference type="SUPFAM" id="SSF50630">
    <property type="entry name" value="Acid proteases"/>
    <property type="match status" value="1"/>
</dbReference>
<keyword evidence="4" id="KW-0540">Nuclease</keyword>
<keyword evidence="5" id="KW-0064">Aspartyl protease</keyword>
<dbReference type="GO" id="GO:0004519">
    <property type="term" value="F:endonuclease activity"/>
    <property type="evidence" value="ECO:0007669"/>
    <property type="project" value="UniProtKB-KW"/>
</dbReference>
<keyword evidence="6" id="KW-0255">Endonuclease</keyword>
<proteinExistence type="predicted"/>
<dbReference type="FunFam" id="3.30.70.270:FF:000003">
    <property type="entry name" value="Transposon Ty3-G Gag-Pol polyprotein"/>
    <property type="match status" value="1"/>
</dbReference>
<dbReference type="InterPro" id="IPR050951">
    <property type="entry name" value="Retrovirus_Pol_polyprotein"/>
</dbReference>
<dbReference type="Pfam" id="PF03732">
    <property type="entry name" value="Retrotrans_gag"/>
    <property type="match status" value="1"/>
</dbReference>
<dbReference type="SMART" id="SM00343">
    <property type="entry name" value="ZnF_C2HC"/>
    <property type="match status" value="1"/>
</dbReference>
<name>A0A6P5EEJ4_ANACO</name>
<reference evidence="18" key="1">
    <citation type="journal article" date="2015" name="Nat. Genet.">
        <title>The pineapple genome and the evolution of CAM photosynthesis.</title>
        <authorList>
            <person name="Ming R."/>
            <person name="VanBuren R."/>
            <person name="Wai C.M."/>
            <person name="Tang H."/>
            <person name="Schatz M.C."/>
            <person name="Bowers J.E."/>
            <person name="Lyons E."/>
            <person name="Wang M.L."/>
            <person name="Chen J."/>
            <person name="Biggers E."/>
            <person name="Zhang J."/>
            <person name="Huang L."/>
            <person name="Zhang L."/>
            <person name="Miao W."/>
            <person name="Zhang J."/>
            <person name="Ye Z."/>
            <person name="Miao C."/>
            <person name="Lin Z."/>
            <person name="Wang H."/>
            <person name="Zhou H."/>
            <person name="Yim W.C."/>
            <person name="Priest H.D."/>
            <person name="Zheng C."/>
            <person name="Woodhouse M."/>
            <person name="Edger P.P."/>
            <person name="Guyot R."/>
            <person name="Guo H.B."/>
            <person name="Guo H."/>
            <person name="Zheng G."/>
            <person name="Singh R."/>
            <person name="Sharma A."/>
            <person name="Min X."/>
            <person name="Zheng Y."/>
            <person name="Lee H."/>
            <person name="Gurtowski J."/>
            <person name="Sedlazeck F.J."/>
            <person name="Harkess A."/>
            <person name="McKain M.R."/>
            <person name="Liao Z."/>
            <person name="Fang J."/>
            <person name="Liu J."/>
            <person name="Zhang X."/>
            <person name="Zhang Q."/>
            <person name="Hu W."/>
            <person name="Qin Y."/>
            <person name="Wang K."/>
            <person name="Chen L.Y."/>
            <person name="Shirley N."/>
            <person name="Lin Y.R."/>
            <person name="Liu L.Y."/>
            <person name="Hernandez A.G."/>
            <person name="Wright C.L."/>
            <person name="Bulone V."/>
            <person name="Tuskan G.A."/>
            <person name="Heath K."/>
            <person name="Zee F."/>
            <person name="Moore P.H."/>
            <person name="Sunkar R."/>
            <person name="Leebens-Mack J.H."/>
            <person name="Mockler T."/>
            <person name="Bennetzen J.L."/>
            <person name="Freeling M."/>
            <person name="Sankoff D."/>
            <person name="Paterson A.H."/>
            <person name="Zhu X."/>
            <person name="Yang X."/>
            <person name="Smith J.A."/>
            <person name="Cushman J.C."/>
            <person name="Paull R.E."/>
            <person name="Yu Q."/>
        </authorList>
    </citation>
    <scope>NUCLEOTIDE SEQUENCE [LARGE SCALE GENOMIC DNA]</scope>
    <source>
        <strain evidence="18">cv. F153</strain>
    </source>
</reference>
<feature type="compositionally biased region" description="Polar residues" evidence="15">
    <location>
        <begin position="267"/>
        <end position="281"/>
    </location>
</feature>
<dbReference type="Pfam" id="PF00078">
    <property type="entry name" value="RVT_1"/>
    <property type="match status" value="2"/>
</dbReference>
<dbReference type="GO" id="GO:0008270">
    <property type="term" value="F:zinc ion binding"/>
    <property type="evidence" value="ECO:0007669"/>
    <property type="project" value="UniProtKB-KW"/>
</dbReference>
<keyword evidence="3" id="KW-0548">Nucleotidyltransferase</keyword>
<keyword evidence="14" id="KW-0479">Metal-binding</keyword>
<keyword evidence="14" id="KW-0863">Zinc-finger</keyword>
<keyword evidence="18" id="KW-1185">Reference proteome</keyword>
<dbReference type="Gene3D" id="3.30.70.270">
    <property type="match status" value="2"/>
</dbReference>
<evidence type="ECO:0000256" key="2">
    <source>
        <dbReference type="ARBA" id="ARBA00022679"/>
    </source>
</evidence>
<dbReference type="SUPFAM" id="SSF53098">
    <property type="entry name" value="Ribonuclease H-like"/>
    <property type="match status" value="1"/>
</dbReference>
<dbReference type="PANTHER" id="PTHR37984:SF5">
    <property type="entry name" value="PROTEIN NYNRIN-LIKE"/>
    <property type="match status" value="1"/>
</dbReference>
<evidence type="ECO:0000256" key="4">
    <source>
        <dbReference type="ARBA" id="ARBA00022722"/>
    </source>
</evidence>
<dbReference type="OrthoDB" id="667970at2759"/>
<dbReference type="GO" id="GO:0003964">
    <property type="term" value="F:RNA-directed DNA polymerase activity"/>
    <property type="evidence" value="ECO:0007669"/>
    <property type="project" value="UniProtKB-KW"/>
</dbReference>
<dbReference type="GO" id="GO:0006508">
    <property type="term" value="P:proteolysis"/>
    <property type="evidence" value="ECO:0007669"/>
    <property type="project" value="UniProtKB-KW"/>
</dbReference>
<dbReference type="FunFam" id="3.30.70.270:FF:000020">
    <property type="entry name" value="Transposon Tf2-6 polyprotein-like Protein"/>
    <property type="match status" value="1"/>
</dbReference>
<dbReference type="PANTHER" id="PTHR37984">
    <property type="entry name" value="PROTEIN CBG26694"/>
    <property type="match status" value="1"/>
</dbReference>
<feature type="compositionally biased region" description="Low complexity" evidence="15">
    <location>
        <begin position="207"/>
        <end position="224"/>
    </location>
</feature>
<organism evidence="18 19">
    <name type="scientific">Ananas comosus</name>
    <name type="common">Pineapple</name>
    <name type="synonym">Ananas ananas</name>
    <dbReference type="NCBI Taxonomy" id="4615"/>
    <lineage>
        <taxon>Eukaryota</taxon>
        <taxon>Viridiplantae</taxon>
        <taxon>Streptophyta</taxon>
        <taxon>Embryophyta</taxon>
        <taxon>Tracheophyta</taxon>
        <taxon>Spermatophyta</taxon>
        <taxon>Magnoliopsida</taxon>
        <taxon>Liliopsida</taxon>
        <taxon>Poales</taxon>
        <taxon>Bromeliaceae</taxon>
        <taxon>Bromelioideae</taxon>
        <taxon>Ananas</taxon>
    </lineage>
</organism>
<dbReference type="Pfam" id="PF08284">
    <property type="entry name" value="RVP_2"/>
    <property type="match status" value="1"/>
</dbReference>
<dbReference type="InterPro" id="IPR043128">
    <property type="entry name" value="Rev_trsase/Diguanyl_cyclase"/>
</dbReference>
<keyword evidence="12" id="KW-0238">DNA-binding</keyword>
<dbReference type="InterPro" id="IPR001878">
    <property type="entry name" value="Znf_CCHC"/>
</dbReference>
<dbReference type="CDD" id="cd00303">
    <property type="entry name" value="retropepsin_like"/>
    <property type="match status" value="1"/>
</dbReference>
<dbReference type="Gene3D" id="4.10.60.10">
    <property type="entry name" value="Zinc finger, CCHC-type"/>
    <property type="match status" value="1"/>
</dbReference>
<evidence type="ECO:0000256" key="5">
    <source>
        <dbReference type="ARBA" id="ARBA00022750"/>
    </source>
</evidence>
<dbReference type="InterPro" id="IPR001584">
    <property type="entry name" value="Integrase_cat-core"/>
</dbReference>
<dbReference type="SUPFAM" id="SSF57756">
    <property type="entry name" value="Retrovirus zinc finger-like domains"/>
    <property type="match status" value="1"/>
</dbReference>
<dbReference type="InterPro" id="IPR016197">
    <property type="entry name" value="Chromo-like_dom_sf"/>
</dbReference>
<dbReference type="InterPro" id="IPR005162">
    <property type="entry name" value="Retrotrans_gag_dom"/>
</dbReference>
<dbReference type="GO" id="GO:0004190">
    <property type="term" value="F:aspartic-type endopeptidase activity"/>
    <property type="evidence" value="ECO:0007669"/>
    <property type="project" value="UniProtKB-KW"/>
</dbReference>
<evidence type="ECO:0000256" key="6">
    <source>
        <dbReference type="ARBA" id="ARBA00022759"/>
    </source>
</evidence>
<evidence type="ECO:0000256" key="14">
    <source>
        <dbReference type="PROSITE-ProRule" id="PRU00047"/>
    </source>
</evidence>
<reference evidence="19" key="2">
    <citation type="submission" date="2025-08" db="UniProtKB">
        <authorList>
            <consortium name="RefSeq"/>
        </authorList>
    </citation>
    <scope>IDENTIFICATION</scope>
    <source>
        <tissue evidence="19">Leaf</tissue>
    </source>
</reference>
<dbReference type="InterPro" id="IPR041577">
    <property type="entry name" value="RT_RNaseH_2"/>
</dbReference>
<dbReference type="InterPro" id="IPR001969">
    <property type="entry name" value="Aspartic_peptidase_AS"/>
</dbReference>
<dbReference type="PROSITE" id="PS50158">
    <property type="entry name" value="ZF_CCHC"/>
    <property type="match status" value="1"/>
</dbReference>
<dbReference type="PROSITE" id="PS00141">
    <property type="entry name" value="ASP_PROTEASE"/>
    <property type="match status" value="1"/>
</dbReference>
<dbReference type="GeneID" id="109705381"/>
<feature type="domain" description="Integrase catalytic" evidence="17">
    <location>
        <begin position="937"/>
        <end position="1102"/>
    </location>
</feature>